<dbReference type="RefSeq" id="WP_142103728.1">
    <property type="nucleotide sequence ID" value="NZ_VFPH01000002.1"/>
</dbReference>
<proteinExistence type="predicted"/>
<sequence length="129" mass="13507">MGIFRYAVAAGIGYYAGQPEGRRQLTTLRRRAAELARSPEVRRLRERGWDLAGDAALATRNAAAKARRARPDSAATADPGAGTEPADLDRPVGFNGTTVAEDSKAVTLGLSAPPLAARTGPAAPPEDRV</sequence>
<evidence type="ECO:0000256" key="1">
    <source>
        <dbReference type="SAM" id="MobiDB-lite"/>
    </source>
</evidence>
<comment type="caution">
    <text evidence="2">The sequence shown here is derived from an EMBL/GenBank/DDBJ whole genome shotgun (WGS) entry which is preliminary data.</text>
</comment>
<dbReference type="Proteomes" id="UP000319818">
    <property type="component" value="Unassembled WGS sequence"/>
</dbReference>
<reference evidence="2 3" key="1">
    <citation type="submission" date="2019-06" db="EMBL/GenBank/DDBJ databases">
        <title>Sequencing the genomes of 1000 actinobacteria strains.</title>
        <authorList>
            <person name="Klenk H.-P."/>
        </authorList>
    </citation>
    <scope>NUCLEOTIDE SEQUENCE [LARGE SCALE GENOMIC DNA]</scope>
    <source>
        <strain evidence="2 3">DSM 45511</strain>
    </source>
</reference>
<dbReference type="AlphaFoldDB" id="A0A543FSQ7"/>
<name>A0A543FSQ7_9PSEU</name>
<gene>
    <name evidence="2" type="ORF">FB388_4065</name>
</gene>
<evidence type="ECO:0000313" key="2">
    <source>
        <dbReference type="EMBL" id="TQM36878.1"/>
    </source>
</evidence>
<protein>
    <submittedName>
        <fullName evidence="2">Uncharacterized protein</fullName>
    </submittedName>
</protein>
<keyword evidence="3" id="KW-1185">Reference proteome</keyword>
<accession>A0A543FSQ7</accession>
<organism evidence="2 3">
    <name type="scientific">Pseudonocardia cypriaca</name>
    <dbReference type="NCBI Taxonomy" id="882449"/>
    <lineage>
        <taxon>Bacteria</taxon>
        <taxon>Bacillati</taxon>
        <taxon>Actinomycetota</taxon>
        <taxon>Actinomycetes</taxon>
        <taxon>Pseudonocardiales</taxon>
        <taxon>Pseudonocardiaceae</taxon>
        <taxon>Pseudonocardia</taxon>
    </lineage>
</organism>
<dbReference type="EMBL" id="VFPH01000002">
    <property type="protein sequence ID" value="TQM36878.1"/>
    <property type="molecule type" value="Genomic_DNA"/>
</dbReference>
<feature type="region of interest" description="Disordered" evidence="1">
    <location>
        <begin position="62"/>
        <end position="129"/>
    </location>
</feature>
<evidence type="ECO:0000313" key="3">
    <source>
        <dbReference type="Proteomes" id="UP000319818"/>
    </source>
</evidence>